<reference evidence="2" key="1">
    <citation type="submission" date="2021-01" db="EMBL/GenBank/DDBJ databases">
        <authorList>
            <person name="Corre E."/>
            <person name="Pelletier E."/>
            <person name="Niang G."/>
            <person name="Scheremetjew M."/>
            <person name="Finn R."/>
            <person name="Kale V."/>
            <person name="Holt S."/>
            <person name="Cochrane G."/>
            <person name="Meng A."/>
            <person name="Brown T."/>
            <person name="Cohen L."/>
        </authorList>
    </citation>
    <scope>NUCLEOTIDE SEQUENCE</scope>
    <source>
        <strain evidence="2">Fehren 1</strain>
    </source>
</reference>
<accession>A0A7S3I4L1</accession>
<name>A0A7S3I4L1_9SPIT</name>
<keyword evidence="1" id="KW-0732">Signal</keyword>
<proteinExistence type="predicted"/>
<evidence type="ECO:0000256" key="1">
    <source>
        <dbReference type="SAM" id="SignalP"/>
    </source>
</evidence>
<dbReference type="EMBL" id="HBIE01028314">
    <property type="protein sequence ID" value="CAE0313586.1"/>
    <property type="molecule type" value="Transcribed_RNA"/>
</dbReference>
<feature type="signal peptide" evidence="1">
    <location>
        <begin position="1"/>
        <end position="19"/>
    </location>
</feature>
<dbReference type="AlphaFoldDB" id="A0A7S3I4L1"/>
<evidence type="ECO:0000313" key="2">
    <source>
        <dbReference type="EMBL" id="CAE0313586.1"/>
    </source>
</evidence>
<sequence>MRVFNISVAMTLAASTAYAQQELFLEGDEELEYDDDEDLALRSLQSQPCKVTATGPESPCWLRSDNYQAQTRQEKLKEIEDRIAGCITEEPVDLMWTKVDKFFTQRANGSFCIRGDELNSRSRPKTTHTQGLVARVAWEPVENDLGYTAIYESGSDTVILRISEMANLFDGSTGLTPSVGLKFLIDGQESYNIMAMEGFLPTESWNFLDAQLTNRLKPFDTTTETGFIMDQTFRKKLVEASQRPFGLGIGHIGKMRNDGSTLDREDVKVPYQLYFRAPEEFRGDLTDEQKFDEDGNQIHWVDHVRDTLSEGDVIYEVYAQVEPFFPGTEDDELVLDDKLVMIAEVKLLTDLQTSRWGDEKLFFQHRQINRDRRFWPLSWKRLNEDVRFDKRLPENTFGNETPEWPQDTEEAKALFAEQMETFGCPFEWLMPEGWIFLQ</sequence>
<protein>
    <submittedName>
        <fullName evidence="2">Uncharacterized protein</fullName>
    </submittedName>
</protein>
<organism evidence="2">
    <name type="scientific">Favella ehrenbergii</name>
    <dbReference type="NCBI Taxonomy" id="182087"/>
    <lineage>
        <taxon>Eukaryota</taxon>
        <taxon>Sar</taxon>
        <taxon>Alveolata</taxon>
        <taxon>Ciliophora</taxon>
        <taxon>Intramacronucleata</taxon>
        <taxon>Spirotrichea</taxon>
        <taxon>Choreotrichia</taxon>
        <taxon>Tintinnida</taxon>
        <taxon>Xystonellidae</taxon>
        <taxon>Favella</taxon>
    </lineage>
</organism>
<gene>
    <name evidence="2" type="ORF">FEHR0123_LOCUS8510</name>
</gene>
<feature type="chain" id="PRO_5031344294" evidence="1">
    <location>
        <begin position="20"/>
        <end position="438"/>
    </location>
</feature>